<dbReference type="Pfam" id="PF00151">
    <property type="entry name" value="Lipase"/>
    <property type="match status" value="1"/>
</dbReference>
<dbReference type="RefSeq" id="XP_003744808.1">
    <property type="nucleotide sequence ID" value="XM_003744760.1"/>
</dbReference>
<dbReference type="InterPro" id="IPR029058">
    <property type="entry name" value="AB_hydrolase_fold"/>
</dbReference>
<dbReference type="SUPFAM" id="SSF53474">
    <property type="entry name" value="alpha/beta-Hydrolases"/>
    <property type="match status" value="1"/>
</dbReference>
<name>A0AAJ6VY64_9ACAR</name>
<sequence length="484" mass="53118">MFYTRSSLANDSRIPGHRINSDVLRKVAFDASKKTVVLVHGWIENFKIGKWQPSLKDALLRLGNFNVIIVDWTGGNTPPYIQAAVNSRVVGAEIGLLIRKLGRVRGTVPSSFHLYGHSLGAHAVGFAGKWLNGTLGRITALDPAEPMFQYCPPSARLTNSDAKLVEVIHTDADPFDPPTGLGMSIPVGDIDYYPNGGSNMPGCESGPRQPGLSSNESLENARDRAICNHMRAVDYVVDFTESSAMNSTCRPIAFPCESYSLFESGQCTDCGPDGSLCSIMGLGDEGDFYIPSNKTEGALKLFLKTSSQAPFCLHPYEVEVSIGSSPTAILPQIPFVFVKPKSEVPLPPNRLKIIVKLRNGELRDFELMLAADDLSAGAVYRNILYSEKAVQDIQSIGLTHEIERPSMLPLKYLKMKTMTGSTSSRNFTAEEQFFCPPPGGAGIPKKLLVVLKEEFCRRTDEQKSVHHITIIRPHITVLHVPRFL</sequence>
<dbReference type="GO" id="GO:0016298">
    <property type="term" value="F:lipase activity"/>
    <property type="evidence" value="ECO:0007669"/>
    <property type="project" value="InterPro"/>
</dbReference>
<dbReference type="GeneID" id="100898998"/>
<dbReference type="KEGG" id="goe:100898998"/>
<evidence type="ECO:0000256" key="5">
    <source>
        <dbReference type="SAM" id="MobiDB-lite"/>
    </source>
</evidence>
<protein>
    <submittedName>
        <fullName evidence="8">Pancreatic triacylglycerol lipase</fullName>
    </submittedName>
</protein>
<dbReference type="AlphaFoldDB" id="A0AAJ6VY64"/>
<accession>A0AAJ6VY64</accession>
<evidence type="ECO:0000256" key="4">
    <source>
        <dbReference type="RuleBase" id="RU004262"/>
    </source>
</evidence>
<keyword evidence="3" id="KW-0964">Secreted</keyword>
<dbReference type="Proteomes" id="UP000694867">
    <property type="component" value="Unplaced"/>
</dbReference>
<dbReference type="PANTHER" id="PTHR11610">
    <property type="entry name" value="LIPASE"/>
    <property type="match status" value="1"/>
</dbReference>
<comment type="similarity">
    <text evidence="2 4">Belongs to the AB hydrolase superfamily. Lipase family.</text>
</comment>
<evidence type="ECO:0000256" key="1">
    <source>
        <dbReference type="ARBA" id="ARBA00004613"/>
    </source>
</evidence>
<reference evidence="8" key="1">
    <citation type="submission" date="2025-08" db="UniProtKB">
        <authorList>
            <consortium name="RefSeq"/>
        </authorList>
    </citation>
    <scope>IDENTIFICATION</scope>
</reference>
<evidence type="ECO:0000313" key="7">
    <source>
        <dbReference type="Proteomes" id="UP000694867"/>
    </source>
</evidence>
<organism evidence="7 8">
    <name type="scientific">Galendromus occidentalis</name>
    <name type="common">western predatory mite</name>
    <dbReference type="NCBI Taxonomy" id="34638"/>
    <lineage>
        <taxon>Eukaryota</taxon>
        <taxon>Metazoa</taxon>
        <taxon>Ecdysozoa</taxon>
        <taxon>Arthropoda</taxon>
        <taxon>Chelicerata</taxon>
        <taxon>Arachnida</taxon>
        <taxon>Acari</taxon>
        <taxon>Parasitiformes</taxon>
        <taxon>Mesostigmata</taxon>
        <taxon>Gamasina</taxon>
        <taxon>Phytoseioidea</taxon>
        <taxon>Phytoseiidae</taxon>
        <taxon>Typhlodrominae</taxon>
        <taxon>Galendromus</taxon>
    </lineage>
</organism>
<dbReference type="GO" id="GO:0005615">
    <property type="term" value="C:extracellular space"/>
    <property type="evidence" value="ECO:0007669"/>
    <property type="project" value="TreeGrafter"/>
</dbReference>
<feature type="region of interest" description="Disordered" evidence="5">
    <location>
        <begin position="198"/>
        <end position="217"/>
    </location>
</feature>
<feature type="domain" description="Lipase" evidence="6">
    <location>
        <begin position="20"/>
        <end position="311"/>
    </location>
</feature>
<dbReference type="PRINTS" id="PR00821">
    <property type="entry name" value="TAGLIPASE"/>
</dbReference>
<proteinExistence type="inferred from homology"/>
<dbReference type="Gene3D" id="3.40.50.1820">
    <property type="entry name" value="alpha/beta hydrolase"/>
    <property type="match status" value="1"/>
</dbReference>
<evidence type="ECO:0000313" key="8">
    <source>
        <dbReference type="RefSeq" id="XP_003744808.1"/>
    </source>
</evidence>
<evidence type="ECO:0000256" key="2">
    <source>
        <dbReference type="ARBA" id="ARBA00010701"/>
    </source>
</evidence>
<gene>
    <name evidence="8" type="primary">LOC100898998</name>
</gene>
<dbReference type="PANTHER" id="PTHR11610:SF185">
    <property type="entry name" value="LD47264P"/>
    <property type="match status" value="1"/>
</dbReference>
<comment type="subcellular location">
    <subcellularLocation>
        <location evidence="1">Secreted</location>
    </subcellularLocation>
</comment>
<dbReference type="GO" id="GO:0016042">
    <property type="term" value="P:lipid catabolic process"/>
    <property type="evidence" value="ECO:0007669"/>
    <property type="project" value="TreeGrafter"/>
</dbReference>
<evidence type="ECO:0000256" key="3">
    <source>
        <dbReference type="ARBA" id="ARBA00022525"/>
    </source>
</evidence>
<dbReference type="InterPro" id="IPR013818">
    <property type="entry name" value="Lipase"/>
</dbReference>
<dbReference type="CDD" id="cd00707">
    <property type="entry name" value="Pancreat_lipase_like"/>
    <property type="match status" value="1"/>
</dbReference>
<dbReference type="InterPro" id="IPR000734">
    <property type="entry name" value="TAG_lipase"/>
</dbReference>
<evidence type="ECO:0000259" key="6">
    <source>
        <dbReference type="Pfam" id="PF00151"/>
    </source>
</evidence>
<keyword evidence="7" id="KW-1185">Reference proteome</keyword>
<dbReference type="InterPro" id="IPR033906">
    <property type="entry name" value="Lipase_N"/>
</dbReference>